<name>A0ABV1X7B8_9ACTN</name>
<dbReference type="CDD" id="cd04301">
    <property type="entry name" value="NAT_SF"/>
    <property type="match status" value="1"/>
</dbReference>
<evidence type="ECO:0000256" key="1">
    <source>
        <dbReference type="ARBA" id="ARBA00022679"/>
    </source>
</evidence>
<comment type="caution">
    <text evidence="4">The sequence shown here is derived from an EMBL/GenBank/DDBJ whole genome shotgun (WGS) entry which is preliminary data.</text>
</comment>
<evidence type="ECO:0000313" key="4">
    <source>
        <dbReference type="EMBL" id="MER7184909.1"/>
    </source>
</evidence>
<dbReference type="Gene3D" id="3.40.630.30">
    <property type="match status" value="1"/>
</dbReference>
<dbReference type="InterPro" id="IPR050832">
    <property type="entry name" value="Bact_Acetyltransf"/>
</dbReference>
<keyword evidence="2" id="KW-0012">Acyltransferase</keyword>
<gene>
    <name evidence="4" type="ORF">ABT404_36505</name>
</gene>
<evidence type="ECO:0000259" key="3">
    <source>
        <dbReference type="PROSITE" id="PS51186"/>
    </source>
</evidence>
<keyword evidence="1" id="KW-0808">Transferase</keyword>
<feature type="domain" description="N-acetyltransferase" evidence="3">
    <location>
        <begin position="148"/>
        <end position="304"/>
    </location>
</feature>
<dbReference type="Pfam" id="PF00583">
    <property type="entry name" value="Acetyltransf_1"/>
    <property type="match status" value="1"/>
</dbReference>
<reference evidence="4 5" key="1">
    <citation type="submission" date="2024-06" db="EMBL/GenBank/DDBJ databases">
        <title>The Natural Products Discovery Center: Release of the First 8490 Sequenced Strains for Exploring Actinobacteria Biosynthetic Diversity.</title>
        <authorList>
            <person name="Kalkreuter E."/>
            <person name="Kautsar S.A."/>
            <person name="Yang D."/>
            <person name="Bader C.D."/>
            <person name="Teijaro C.N."/>
            <person name="Fluegel L."/>
            <person name="Davis C.M."/>
            <person name="Simpson J.R."/>
            <person name="Lauterbach L."/>
            <person name="Steele A.D."/>
            <person name="Gui C."/>
            <person name="Meng S."/>
            <person name="Li G."/>
            <person name="Viehrig K."/>
            <person name="Ye F."/>
            <person name="Su P."/>
            <person name="Kiefer A.F."/>
            <person name="Nichols A."/>
            <person name="Cepeda A.J."/>
            <person name="Yan W."/>
            <person name="Fan B."/>
            <person name="Jiang Y."/>
            <person name="Adhikari A."/>
            <person name="Zheng C.-J."/>
            <person name="Schuster L."/>
            <person name="Cowan T.M."/>
            <person name="Smanski M.J."/>
            <person name="Chevrette M.G."/>
            <person name="De Carvalho L.P.S."/>
            <person name="Shen B."/>
        </authorList>
    </citation>
    <scope>NUCLEOTIDE SEQUENCE [LARGE SCALE GENOMIC DNA]</scope>
    <source>
        <strain evidence="4 5">NPDC000234</strain>
    </source>
</reference>
<dbReference type="PANTHER" id="PTHR43877">
    <property type="entry name" value="AMINOALKYLPHOSPHONATE N-ACETYLTRANSFERASE-RELATED-RELATED"/>
    <property type="match status" value="1"/>
</dbReference>
<dbReference type="EMBL" id="JBEPEK010000380">
    <property type="protein sequence ID" value="MER7184909.1"/>
    <property type="molecule type" value="Genomic_DNA"/>
</dbReference>
<proteinExistence type="predicted"/>
<sequence>MNEKPELDRIATRLTADHNLRMRRIDPRIAPAPVMPEHHVQGTLAVGRILEQRYDESAYASLWGALRRYVLHIRVAGPDPSPAFDKVVGGLLDRIDAGPDRGADQAVTLTWPSLDIACVAPLVRHGFAPLTSLVVKELHRPDDLPGGAIVRSAQRDDLEWLADQAHRLHRFENQLGVLPDRPALRARLHTELAEAMADENCFILVASTDKAPVGFIQGQVPSGAWIEQQITMAPAGYLSRLFIEPAARRKSVGRSLVAAAHDILRGHGATAVMLHHSLHNPFAAPFWAESGYRPTLTTWSKRFH</sequence>
<keyword evidence="5" id="KW-1185">Reference proteome</keyword>
<dbReference type="InterPro" id="IPR000182">
    <property type="entry name" value="GNAT_dom"/>
</dbReference>
<dbReference type="RefSeq" id="WP_350787401.1">
    <property type="nucleotide sequence ID" value="NZ_JBEPEK010000380.1"/>
</dbReference>
<dbReference type="PROSITE" id="PS51186">
    <property type="entry name" value="GNAT"/>
    <property type="match status" value="1"/>
</dbReference>
<dbReference type="InterPro" id="IPR016181">
    <property type="entry name" value="Acyl_CoA_acyltransferase"/>
</dbReference>
<organism evidence="4 5">
    <name type="scientific">Streptomyces hyaluromycini</name>
    <dbReference type="NCBI Taxonomy" id="1377993"/>
    <lineage>
        <taxon>Bacteria</taxon>
        <taxon>Bacillati</taxon>
        <taxon>Actinomycetota</taxon>
        <taxon>Actinomycetes</taxon>
        <taxon>Kitasatosporales</taxon>
        <taxon>Streptomycetaceae</taxon>
        <taxon>Streptomyces</taxon>
    </lineage>
</organism>
<evidence type="ECO:0000256" key="2">
    <source>
        <dbReference type="ARBA" id="ARBA00023315"/>
    </source>
</evidence>
<accession>A0ABV1X7B8</accession>
<dbReference type="SUPFAM" id="SSF55729">
    <property type="entry name" value="Acyl-CoA N-acyltransferases (Nat)"/>
    <property type="match status" value="1"/>
</dbReference>
<evidence type="ECO:0000313" key="5">
    <source>
        <dbReference type="Proteomes" id="UP001474181"/>
    </source>
</evidence>
<protein>
    <submittedName>
        <fullName evidence="4">GNAT family N-acetyltransferase</fullName>
    </submittedName>
</protein>
<dbReference type="Proteomes" id="UP001474181">
    <property type="component" value="Unassembled WGS sequence"/>
</dbReference>